<evidence type="ECO:0000259" key="5">
    <source>
        <dbReference type="Pfam" id="PF00135"/>
    </source>
</evidence>
<dbReference type="Proteomes" id="UP000694925">
    <property type="component" value="Unplaced"/>
</dbReference>
<evidence type="ECO:0000256" key="3">
    <source>
        <dbReference type="ARBA" id="ARBA00023180"/>
    </source>
</evidence>
<comment type="similarity">
    <text evidence="1">Belongs to the type-B carboxylesterase/lipase family.</text>
</comment>
<name>A0AAJ7J486_9HYME</name>
<dbReference type="PANTHER" id="PTHR43903">
    <property type="entry name" value="NEUROLIGIN"/>
    <property type="match status" value="1"/>
</dbReference>
<organism evidence="6 7">
    <name type="scientific">Ceratina calcarata</name>
    <dbReference type="NCBI Taxonomy" id="156304"/>
    <lineage>
        <taxon>Eukaryota</taxon>
        <taxon>Metazoa</taxon>
        <taxon>Ecdysozoa</taxon>
        <taxon>Arthropoda</taxon>
        <taxon>Hexapoda</taxon>
        <taxon>Insecta</taxon>
        <taxon>Pterygota</taxon>
        <taxon>Neoptera</taxon>
        <taxon>Endopterygota</taxon>
        <taxon>Hymenoptera</taxon>
        <taxon>Apocrita</taxon>
        <taxon>Aculeata</taxon>
        <taxon>Apoidea</taxon>
        <taxon>Anthophila</taxon>
        <taxon>Apidae</taxon>
        <taxon>Ceratina</taxon>
        <taxon>Zadontomerus</taxon>
    </lineage>
</organism>
<keyword evidence="2 4" id="KW-0732">Signal</keyword>
<protein>
    <submittedName>
        <fullName evidence="7">Neuroligin-4, X-linked-like</fullName>
    </submittedName>
</protein>
<reference evidence="7" key="1">
    <citation type="submission" date="2025-08" db="UniProtKB">
        <authorList>
            <consortium name="RefSeq"/>
        </authorList>
    </citation>
    <scope>IDENTIFICATION</scope>
    <source>
        <tissue evidence="7">Whole body</tissue>
    </source>
</reference>
<dbReference type="InterPro" id="IPR029058">
    <property type="entry name" value="AB_hydrolase_fold"/>
</dbReference>
<feature type="domain" description="Carboxylesterase type B" evidence="5">
    <location>
        <begin position="27"/>
        <end position="568"/>
    </location>
</feature>
<accession>A0AAJ7J486</accession>
<feature type="signal peptide" evidence="4">
    <location>
        <begin position="1"/>
        <end position="19"/>
    </location>
</feature>
<dbReference type="InterPro" id="IPR002018">
    <property type="entry name" value="CarbesteraseB"/>
</dbReference>
<proteinExistence type="inferred from homology"/>
<evidence type="ECO:0000313" key="6">
    <source>
        <dbReference type="Proteomes" id="UP000694925"/>
    </source>
</evidence>
<sequence>MKLFPILVLLIAPATLSLSIKTKLNPRIVKTRYGELQGVVRSFEYAKFLKPIDVYLGIPYATPPVGGNRFSPTKTPSPWDGVRVSDSVSPVCPQKLPDISNEQEALERMPKGRLEYLKRLLPHLRNQSEDCLYLNIFAPAMGMVDNGRRHPVLLYIHGESYDWGSGNPYDGSVLASYTDQVIVTMNYRLGVLGFLNAKVAPQIKPRVANYGLMDQIAVLQWVKENIALFGGDPDNVTLMGQGTGAACVHFLAISPTVLRGLFKRAILLSGSALSSWAVVEDPVSYALKLAKAVNCSIPEDLLKDNELIVDCLRERGLEELMQVDIQPPTFLSAFGPSVDGVVIKPDFQKDLLSYMGPEFQGFGPLPKKAEHGAPITSNNKYDLLFGVTTSEALWKFAEKDVQQGFEGERRDRIIRTYVRNAYEYHLTEIFYTVVNEYTDWERTVQHPINTKDACVQALSDAQFVAPLVQAGDLFTLRHTKEPNNPHIAPVPETDKEPMPKTYFYVFDYQMKEGDYPQKMGSVHGEELPFVFGAPLVDGFGHFPRNYTRPEVALSESIVQYFANFVRTG</sequence>
<evidence type="ECO:0000256" key="4">
    <source>
        <dbReference type="SAM" id="SignalP"/>
    </source>
</evidence>
<dbReference type="GeneID" id="108627182"/>
<dbReference type="SUPFAM" id="SSF53474">
    <property type="entry name" value="alpha/beta-Hydrolases"/>
    <property type="match status" value="1"/>
</dbReference>
<evidence type="ECO:0000256" key="2">
    <source>
        <dbReference type="ARBA" id="ARBA00022729"/>
    </source>
</evidence>
<dbReference type="InterPro" id="IPR019819">
    <property type="entry name" value="Carboxylesterase_B_CS"/>
</dbReference>
<dbReference type="KEGG" id="ccal:108627182"/>
<evidence type="ECO:0000256" key="1">
    <source>
        <dbReference type="ARBA" id="ARBA00005964"/>
    </source>
</evidence>
<dbReference type="InterPro" id="IPR051093">
    <property type="entry name" value="Neuroligin/BSAL"/>
</dbReference>
<gene>
    <name evidence="7" type="primary">LOC108627182</name>
</gene>
<dbReference type="AlphaFoldDB" id="A0AAJ7J486"/>
<dbReference type="PROSITE" id="PS00941">
    <property type="entry name" value="CARBOXYLESTERASE_B_2"/>
    <property type="match status" value="1"/>
</dbReference>
<keyword evidence="6" id="KW-1185">Reference proteome</keyword>
<dbReference type="Gene3D" id="3.40.50.1820">
    <property type="entry name" value="alpha/beta hydrolase"/>
    <property type="match status" value="1"/>
</dbReference>
<dbReference type="RefSeq" id="XP_017883771.1">
    <property type="nucleotide sequence ID" value="XM_018028282.2"/>
</dbReference>
<feature type="chain" id="PRO_5042544627" evidence="4">
    <location>
        <begin position="20"/>
        <end position="568"/>
    </location>
</feature>
<evidence type="ECO:0000313" key="7">
    <source>
        <dbReference type="RefSeq" id="XP_017883771.1"/>
    </source>
</evidence>
<dbReference type="Pfam" id="PF00135">
    <property type="entry name" value="COesterase"/>
    <property type="match status" value="1"/>
</dbReference>
<keyword evidence="3" id="KW-0325">Glycoprotein</keyword>